<evidence type="ECO:0000313" key="2">
    <source>
        <dbReference type="Proteomes" id="UP000219565"/>
    </source>
</evidence>
<proteinExistence type="predicted"/>
<organism evidence="1 2">
    <name type="scientific">Nocardia amikacinitolerans</name>
    <dbReference type="NCBI Taxonomy" id="756689"/>
    <lineage>
        <taxon>Bacteria</taxon>
        <taxon>Bacillati</taxon>
        <taxon>Actinomycetota</taxon>
        <taxon>Actinomycetes</taxon>
        <taxon>Mycobacteriales</taxon>
        <taxon>Nocardiaceae</taxon>
        <taxon>Nocardia</taxon>
    </lineage>
</organism>
<dbReference type="OrthoDB" id="5196845at2"/>
<protein>
    <submittedName>
        <fullName evidence="1">Uncharacterized protein</fullName>
    </submittedName>
</protein>
<accession>A0A285LFQ8</accession>
<gene>
    <name evidence="1" type="ORF">SAMN04244553_3564</name>
</gene>
<dbReference type="AlphaFoldDB" id="A0A285LFQ8"/>
<name>A0A285LFQ8_9NOCA</name>
<evidence type="ECO:0000313" key="1">
    <source>
        <dbReference type="EMBL" id="SNY83780.1"/>
    </source>
</evidence>
<dbReference type="EMBL" id="OBEG01000003">
    <property type="protein sequence ID" value="SNY83780.1"/>
    <property type="molecule type" value="Genomic_DNA"/>
</dbReference>
<keyword evidence="2" id="KW-1185">Reference proteome</keyword>
<reference evidence="1 2" key="1">
    <citation type="submission" date="2017-09" db="EMBL/GenBank/DDBJ databases">
        <authorList>
            <person name="Ehlers B."/>
            <person name="Leendertz F.H."/>
        </authorList>
    </citation>
    <scope>NUCLEOTIDE SEQUENCE [LARGE SCALE GENOMIC DNA]</scope>
    <source>
        <strain evidence="1 2">DSM 45537</strain>
    </source>
</reference>
<dbReference type="Proteomes" id="UP000219565">
    <property type="component" value="Unassembled WGS sequence"/>
</dbReference>
<dbReference type="RefSeq" id="WP_143861454.1">
    <property type="nucleotide sequence ID" value="NZ_OBEG01000003.1"/>
</dbReference>
<sequence>MSANRSRQARQLATMLTERAGVKVTLDYHDTVHIRGRAWHIHWTDGPTWRQMVTLAAGLADRFPSLDIAQMCPARSHTALGEAAAVLVWLHLDPANAEMYPSVWPQYACDAISYPESSATVWLRRAEALLSMAAGRIDSEVCNAVDARLRSDGWAGVLEWLDEIASGGRRLRAVQ</sequence>